<feature type="transmembrane region" description="Helical" evidence="1">
    <location>
        <begin position="172"/>
        <end position="192"/>
    </location>
</feature>
<dbReference type="AlphaFoldDB" id="A0A426YBF5"/>
<evidence type="ECO:0000313" key="3">
    <source>
        <dbReference type="Proteomes" id="UP000287651"/>
    </source>
</evidence>
<dbReference type="EMBL" id="AMZH03013561">
    <property type="protein sequence ID" value="RRT49065.1"/>
    <property type="molecule type" value="Genomic_DNA"/>
</dbReference>
<keyword evidence="1" id="KW-0812">Transmembrane</keyword>
<dbReference type="InterPro" id="IPR056894">
    <property type="entry name" value="AtTam38"/>
</dbReference>
<accession>A0A426YBF5</accession>
<reference evidence="2 3" key="1">
    <citation type="journal article" date="2014" name="Agronomy (Basel)">
        <title>A Draft Genome Sequence for Ensete ventricosum, the Drought-Tolerant Tree Against Hunger.</title>
        <authorList>
            <person name="Harrison J."/>
            <person name="Moore K.A."/>
            <person name="Paszkiewicz K."/>
            <person name="Jones T."/>
            <person name="Grant M."/>
            <person name="Ambacheew D."/>
            <person name="Muzemil S."/>
            <person name="Studholme D.J."/>
        </authorList>
    </citation>
    <scope>NUCLEOTIDE SEQUENCE [LARGE SCALE GENOMIC DNA]</scope>
</reference>
<organism evidence="2 3">
    <name type="scientific">Ensete ventricosum</name>
    <name type="common">Abyssinian banana</name>
    <name type="synonym">Musa ensete</name>
    <dbReference type="NCBI Taxonomy" id="4639"/>
    <lineage>
        <taxon>Eukaryota</taxon>
        <taxon>Viridiplantae</taxon>
        <taxon>Streptophyta</taxon>
        <taxon>Embryophyta</taxon>
        <taxon>Tracheophyta</taxon>
        <taxon>Spermatophyta</taxon>
        <taxon>Magnoliopsida</taxon>
        <taxon>Liliopsida</taxon>
        <taxon>Zingiberales</taxon>
        <taxon>Musaceae</taxon>
        <taxon>Ensete</taxon>
    </lineage>
</organism>
<protein>
    <submittedName>
        <fullName evidence="2">Uncharacterized protein</fullName>
    </submittedName>
</protein>
<sequence length="281" mass="30796">MVSVALPAFSSLATGSYPRLRAPPPFSAKSRSCLRLSRPNHGKGFTFVGASTPEPFLSRAQIGYSSRIERRFLALAPRIGGSGNPETSRVDEVDEMRGQSTMPERFRHLTKEAPDRPVSVVAFAPVPELMRVILFATAVLAIAEATVPDSVNSQSHLLALTGFIGFGVVKDFVPVLLFWLFLFGLSCYLRFIKKKDYTSALLPSAAVLAAVGEPWVRGLVMGSYLAVAIFQHSKTSEEHLRRKLPATGRRLPVPLLLAALAIGVHLAAKWVRHRHLTWMIA</sequence>
<dbReference type="Proteomes" id="UP000287651">
    <property type="component" value="Unassembled WGS sequence"/>
</dbReference>
<feature type="transmembrane region" description="Helical" evidence="1">
    <location>
        <begin position="251"/>
        <end position="271"/>
    </location>
</feature>
<evidence type="ECO:0000256" key="1">
    <source>
        <dbReference type="SAM" id="Phobius"/>
    </source>
</evidence>
<keyword evidence="1" id="KW-0472">Membrane</keyword>
<name>A0A426YBF5_ENSVE</name>
<comment type="caution">
    <text evidence="2">The sequence shown here is derived from an EMBL/GenBank/DDBJ whole genome shotgun (WGS) entry which is preliminary data.</text>
</comment>
<gene>
    <name evidence="2" type="ORF">B296_00035805</name>
</gene>
<dbReference type="Pfam" id="PF25114">
    <property type="entry name" value="AtTam38"/>
    <property type="match status" value="2"/>
</dbReference>
<evidence type="ECO:0000313" key="2">
    <source>
        <dbReference type="EMBL" id="RRT49065.1"/>
    </source>
</evidence>
<keyword evidence="1" id="KW-1133">Transmembrane helix</keyword>
<proteinExistence type="predicted"/>